<dbReference type="RefSeq" id="WP_123104042.1">
    <property type="nucleotide sequence ID" value="NZ_RIBZ01000318.1"/>
</dbReference>
<evidence type="ECO:0000313" key="3">
    <source>
        <dbReference type="EMBL" id="RNG18171.1"/>
    </source>
</evidence>
<gene>
    <name evidence="3" type="ORF">EEJ42_27650</name>
</gene>
<feature type="transmembrane region" description="Helical" evidence="2">
    <location>
        <begin position="281"/>
        <end position="302"/>
    </location>
</feature>
<organism evidence="3 4">
    <name type="scientific">Streptomyces botrytidirepellens</name>
    <dbReference type="NCBI Taxonomy" id="2486417"/>
    <lineage>
        <taxon>Bacteria</taxon>
        <taxon>Bacillati</taxon>
        <taxon>Actinomycetota</taxon>
        <taxon>Actinomycetes</taxon>
        <taxon>Kitasatosporales</taxon>
        <taxon>Streptomycetaceae</taxon>
        <taxon>Streptomyces</taxon>
    </lineage>
</organism>
<feature type="transmembrane region" description="Helical" evidence="2">
    <location>
        <begin position="98"/>
        <end position="118"/>
    </location>
</feature>
<feature type="region of interest" description="Disordered" evidence="1">
    <location>
        <begin position="1"/>
        <end position="43"/>
    </location>
</feature>
<name>A0A3M8VP03_9ACTN</name>
<evidence type="ECO:0000256" key="2">
    <source>
        <dbReference type="SAM" id="Phobius"/>
    </source>
</evidence>
<reference evidence="3 4" key="1">
    <citation type="submission" date="2018-11" db="EMBL/GenBank/DDBJ databases">
        <title>The Potential of Streptomyces as Biocontrol Agents against the Tomato grey mould, Botrytis cinerea (Gray mold) Frontiers in Microbiology.</title>
        <authorList>
            <person name="Li D."/>
        </authorList>
    </citation>
    <scope>NUCLEOTIDE SEQUENCE [LARGE SCALE GENOMIC DNA]</scope>
    <source>
        <strain evidence="3 4">NEAU-LD23</strain>
    </source>
</reference>
<feature type="transmembrane region" description="Helical" evidence="2">
    <location>
        <begin position="145"/>
        <end position="169"/>
    </location>
</feature>
<feature type="transmembrane region" description="Helical" evidence="2">
    <location>
        <begin position="206"/>
        <end position="226"/>
    </location>
</feature>
<keyword evidence="2" id="KW-1133">Transmembrane helix</keyword>
<dbReference type="Proteomes" id="UP000275401">
    <property type="component" value="Unassembled WGS sequence"/>
</dbReference>
<sequence length="558" mass="59242">MSGNQAKAHQAEERRTTVIADDSSIVGAPSPGQSFPPEPEPRSARHAQWALALSESGRALRHPAVVAALLLYAALWAYEALSTGLDSRYPVLQDEDRYTQMPLLLLAAGALLTTHMAMTRMHRHGAEPLCEVLTLPPWRQTLAHLVAILPLAVLAAFVTLSRIAYYALAPTAVGTPSPVELATGPAVVVLAGCTGAALARFTTAVSAGPFAVLLFGALVLCSALEVRGMKWLGPLGVESEFAAPLPMNLRDRPALTHLVYLAAVSGLLALIALVRAGLRTLPARGAVALLAVAAVVAGAGQYRSPSESLDEHRTAAEKYPGDQQRCRRDGKVTFCAFPEFQGRTKDWRQVTDGILRRVPDDQQNGPYAVRQRLFFGADREGVTGRPPLEAWAKDDARHHTPSAVTVGTQWGTDEIGGDAMLSFAVRFSARVVVDGPARGGEAAPQTLCRAPAVTVLWLAAQATPETAEALRSLEQRSIGGVTLSTLGSSDSLSVNGPEAQVVRELLDRPADEVGDRLKSSWDTLVDDRTSTKEAAELMGASVPEDSEQGSEDTACAVS</sequence>
<feature type="transmembrane region" description="Helical" evidence="2">
    <location>
        <begin position="59"/>
        <end position="78"/>
    </location>
</feature>
<evidence type="ECO:0000256" key="1">
    <source>
        <dbReference type="SAM" id="MobiDB-lite"/>
    </source>
</evidence>
<protein>
    <submittedName>
        <fullName evidence="3">Uncharacterized protein</fullName>
    </submittedName>
</protein>
<feature type="transmembrane region" description="Helical" evidence="2">
    <location>
        <begin position="254"/>
        <end position="274"/>
    </location>
</feature>
<keyword evidence="2" id="KW-0472">Membrane</keyword>
<feature type="transmembrane region" description="Helical" evidence="2">
    <location>
        <begin position="181"/>
        <end position="199"/>
    </location>
</feature>
<feature type="region of interest" description="Disordered" evidence="1">
    <location>
        <begin position="537"/>
        <end position="558"/>
    </location>
</feature>
<comment type="caution">
    <text evidence="3">The sequence shown here is derived from an EMBL/GenBank/DDBJ whole genome shotgun (WGS) entry which is preliminary data.</text>
</comment>
<evidence type="ECO:0000313" key="4">
    <source>
        <dbReference type="Proteomes" id="UP000275401"/>
    </source>
</evidence>
<keyword evidence="2" id="KW-0812">Transmembrane</keyword>
<proteinExistence type="predicted"/>
<dbReference type="AlphaFoldDB" id="A0A3M8VP03"/>
<keyword evidence="4" id="KW-1185">Reference proteome</keyword>
<accession>A0A3M8VP03</accession>
<dbReference type="EMBL" id="RIBZ01000318">
    <property type="protein sequence ID" value="RNG18171.1"/>
    <property type="molecule type" value="Genomic_DNA"/>
</dbReference>